<gene>
    <name evidence="6" type="ordered locus">Pcar_3025</name>
</gene>
<dbReference type="PROSITE" id="PS50893">
    <property type="entry name" value="ABC_TRANSPORTER_2"/>
    <property type="match status" value="1"/>
</dbReference>
<dbReference type="Proteomes" id="UP000002534">
    <property type="component" value="Chromosome"/>
</dbReference>
<dbReference type="SMART" id="SM00382">
    <property type="entry name" value="AAA"/>
    <property type="match status" value="1"/>
</dbReference>
<name>Q3A047_SYNC1</name>
<comment type="similarity">
    <text evidence="1">Belongs to the ABC transporter superfamily.</text>
</comment>
<dbReference type="InterPro" id="IPR050153">
    <property type="entry name" value="Metal_Ion_Import_ABC"/>
</dbReference>
<evidence type="ECO:0000256" key="4">
    <source>
        <dbReference type="ARBA" id="ARBA00022840"/>
    </source>
</evidence>
<evidence type="ECO:0000313" key="7">
    <source>
        <dbReference type="Proteomes" id="UP000002534"/>
    </source>
</evidence>
<sequence>MPSLPFWKNDMSDAIISLKDVSFRYEEHLVLKDVSLTVHEQEFLGIVGPNGSGKSTLLKIMLGLLEPQKGEVSIFGTTPAEARLRIGYVPQFATFDRNFPISVRETVLQGRLGKTRLIGGYRRQDYQRAQQALEEVELADLAKRPLTALSGGQLQRVLIARALACQPEVLILDEPTAHIDPKIEEGVFELLKRLNQRLTVLVVSHDIGFITRYITRVACLNRTLVCHATSEITGEMIEQLYGGPLRAVHHDTILHTH</sequence>
<dbReference type="HOGENOM" id="CLU_000604_1_11_7"/>
<reference evidence="6 7" key="2">
    <citation type="journal article" date="2012" name="BMC Genomics">
        <title>The genome of Pelobacter carbinolicus reveals surprising metabolic capabilities and physiological features.</title>
        <authorList>
            <person name="Aklujkar M."/>
            <person name="Haveman S.A."/>
            <person name="Didonato R.Jr."/>
            <person name="Chertkov O."/>
            <person name="Han C.S."/>
            <person name="Land M.L."/>
            <person name="Brown P."/>
            <person name="Lovley D.R."/>
        </authorList>
    </citation>
    <scope>NUCLEOTIDE SEQUENCE [LARGE SCALE GENOMIC DNA]</scope>
    <source>
        <strain evidence="7">DSM 2380 / NBRC 103641 / GraBd1</strain>
    </source>
</reference>
<dbReference type="FunFam" id="3.40.50.300:FF:000134">
    <property type="entry name" value="Iron-enterobactin ABC transporter ATP-binding protein"/>
    <property type="match status" value="1"/>
</dbReference>
<organism evidence="6 7">
    <name type="scientific">Syntrophotalea carbinolica (strain DSM 2380 / NBRC 103641 / GraBd1)</name>
    <name type="common">Pelobacter carbinolicus</name>
    <dbReference type="NCBI Taxonomy" id="338963"/>
    <lineage>
        <taxon>Bacteria</taxon>
        <taxon>Pseudomonadati</taxon>
        <taxon>Thermodesulfobacteriota</taxon>
        <taxon>Desulfuromonadia</taxon>
        <taxon>Desulfuromonadales</taxon>
        <taxon>Syntrophotaleaceae</taxon>
        <taxon>Syntrophotalea</taxon>
    </lineage>
</organism>
<dbReference type="Gene3D" id="3.40.50.300">
    <property type="entry name" value="P-loop containing nucleotide triphosphate hydrolases"/>
    <property type="match status" value="1"/>
</dbReference>
<dbReference type="PANTHER" id="PTHR42734:SF17">
    <property type="entry name" value="METAL TRANSPORT SYSTEM ATP-BINDING PROTEIN TM_0124-RELATED"/>
    <property type="match status" value="1"/>
</dbReference>
<dbReference type="InterPro" id="IPR003593">
    <property type="entry name" value="AAA+_ATPase"/>
</dbReference>
<dbReference type="PROSITE" id="PS00211">
    <property type="entry name" value="ABC_TRANSPORTER_1"/>
    <property type="match status" value="1"/>
</dbReference>
<accession>Q3A047</accession>
<dbReference type="InterPro" id="IPR003439">
    <property type="entry name" value="ABC_transporter-like_ATP-bd"/>
</dbReference>
<dbReference type="Pfam" id="PF00005">
    <property type="entry name" value="ABC_tran"/>
    <property type="match status" value="1"/>
</dbReference>
<dbReference type="STRING" id="338963.Pcar_3025"/>
<dbReference type="CDD" id="cd03235">
    <property type="entry name" value="ABC_Metallic_Cations"/>
    <property type="match status" value="1"/>
</dbReference>
<evidence type="ECO:0000259" key="5">
    <source>
        <dbReference type="PROSITE" id="PS50893"/>
    </source>
</evidence>
<feature type="domain" description="ABC transporter" evidence="5">
    <location>
        <begin position="16"/>
        <end position="253"/>
    </location>
</feature>
<dbReference type="SUPFAM" id="SSF52540">
    <property type="entry name" value="P-loop containing nucleoside triphosphate hydrolases"/>
    <property type="match status" value="1"/>
</dbReference>
<dbReference type="InterPro" id="IPR027417">
    <property type="entry name" value="P-loop_NTPase"/>
</dbReference>
<dbReference type="GO" id="GO:0005524">
    <property type="term" value="F:ATP binding"/>
    <property type="evidence" value="ECO:0007669"/>
    <property type="project" value="UniProtKB-KW"/>
</dbReference>
<dbReference type="PANTHER" id="PTHR42734">
    <property type="entry name" value="METAL TRANSPORT SYSTEM ATP-BINDING PROTEIN TM_0124-RELATED"/>
    <property type="match status" value="1"/>
</dbReference>
<dbReference type="EMBL" id="CP000142">
    <property type="protein sequence ID" value="ABA90260.1"/>
    <property type="molecule type" value="Genomic_DNA"/>
</dbReference>
<keyword evidence="2" id="KW-0813">Transport</keyword>
<evidence type="ECO:0000313" key="6">
    <source>
        <dbReference type="EMBL" id="ABA90260.1"/>
    </source>
</evidence>
<evidence type="ECO:0000256" key="3">
    <source>
        <dbReference type="ARBA" id="ARBA00022741"/>
    </source>
</evidence>
<keyword evidence="7" id="KW-1185">Reference proteome</keyword>
<dbReference type="InterPro" id="IPR017871">
    <property type="entry name" value="ABC_transporter-like_CS"/>
</dbReference>
<evidence type="ECO:0000256" key="1">
    <source>
        <dbReference type="ARBA" id="ARBA00005417"/>
    </source>
</evidence>
<keyword evidence="4 6" id="KW-0067">ATP-binding</keyword>
<dbReference type="eggNOG" id="COG1121">
    <property type="taxonomic scope" value="Bacteria"/>
</dbReference>
<proteinExistence type="inferred from homology"/>
<protein>
    <submittedName>
        <fullName evidence="6">Metal ABC transporter, ATP-binding protein</fullName>
    </submittedName>
</protein>
<keyword evidence="3" id="KW-0547">Nucleotide-binding</keyword>
<reference evidence="7" key="1">
    <citation type="submission" date="2005-10" db="EMBL/GenBank/DDBJ databases">
        <title>Complete sequence of Pelobacter carbinolicus DSM 2380.</title>
        <authorList>
            <person name="Copeland A."/>
            <person name="Lucas S."/>
            <person name="Lapidus A."/>
            <person name="Barry K."/>
            <person name="Detter J.C."/>
            <person name="Glavina T."/>
            <person name="Hammon N."/>
            <person name="Israni S."/>
            <person name="Pitluck S."/>
            <person name="Chertkov O."/>
            <person name="Schmutz J."/>
            <person name="Larimer F."/>
            <person name="Land M."/>
            <person name="Kyrpides N."/>
            <person name="Ivanova N."/>
            <person name="Richardson P."/>
        </authorList>
    </citation>
    <scope>NUCLEOTIDE SEQUENCE [LARGE SCALE GENOMIC DNA]</scope>
    <source>
        <strain evidence="7">DSM 2380 / NBRC 103641 / GraBd1</strain>
    </source>
</reference>
<dbReference type="KEGG" id="pca:Pcar_3025"/>
<dbReference type="GO" id="GO:0016887">
    <property type="term" value="F:ATP hydrolysis activity"/>
    <property type="evidence" value="ECO:0007669"/>
    <property type="project" value="InterPro"/>
</dbReference>
<evidence type="ECO:0000256" key="2">
    <source>
        <dbReference type="ARBA" id="ARBA00022448"/>
    </source>
</evidence>
<dbReference type="AlphaFoldDB" id="Q3A047"/>